<dbReference type="NCBIfam" id="NF005162">
    <property type="entry name" value="PRK06638.1-1"/>
    <property type="match status" value="1"/>
</dbReference>
<dbReference type="PANTHER" id="PTHR33269">
    <property type="entry name" value="NADH-UBIQUINONE OXIDOREDUCTASE CHAIN 6"/>
    <property type="match status" value="1"/>
</dbReference>
<dbReference type="InterPro" id="IPR001457">
    <property type="entry name" value="NADH_UbQ/plastoQ_OxRdtase_su6"/>
</dbReference>
<feature type="transmembrane region" description="Helical" evidence="13">
    <location>
        <begin position="15"/>
        <end position="33"/>
    </location>
</feature>
<keyword evidence="4 13" id="KW-1003">Cell membrane</keyword>
<keyword evidence="7" id="KW-1278">Translocase</keyword>
<dbReference type="RefSeq" id="WP_115247595.1">
    <property type="nucleotide sequence ID" value="NZ_UGQC01000001.1"/>
</dbReference>
<evidence type="ECO:0000256" key="8">
    <source>
        <dbReference type="ARBA" id="ARBA00022989"/>
    </source>
</evidence>
<dbReference type="Pfam" id="PF00499">
    <property type="entry name" value="Oxidored_q3"/>
    <property type="match status" value="1"/>
</dbReference>
<evidence type="ECO:0000256" key="9">
    <source>
        <dbReference type="ARBA" id="ARBA00023027"/>
    </source>
</evidence>
<evidence type="ECO:0000256" key="14">
    <source>
        <dbReference type="SAM" id="MobiDB-lite"/>
    </source>
</evidence>
<dbReference type="PANTHER" id="PTHR33269:SF17">
    <property type="entry name" value="NADH-UBIQUINONE OXIDOREDUCTASE CHAIN 6"/>
    <property type="match status" value="1"/>
</dbReference>
<evidence type="ECO:0000256" key="11">
    <source>
        <dbReference type="ARBA" id="ARBA00025811"/>
    </source>
</evidence>
<evidence type="ECO:0000256" key="7">
    <source>
        <dbReference type="ARBA" id="ARBA00022967"/>
    </source>
</evidence>
<feature type="compositionally biased region" description="Basic and acidic residues" evidence="14">
    <location>
        <begin position="182"/>
        <end position="192"/>
    </location>
</feature>
<keyword evidence="6 13" id="KW-0874">Quinone</keyword>
<evidence type="ECO:0000256" key="1">
    <source>
        <dbReference type="ARBA" id="ARBA00004651"/>
    </source>
</evidence>
<sequence length="214" mass="23037">MIDVLKAFLANGDAVGFYALSLVAIWASLRVVTHANPVHAILSMIVSLLAVAGIFFIIGAPFAGVLEMIVYAGAILVLFVFVIMMLNLGTDTTEEKTWLTANAWAMPVCLMMIVGAVLIGFISNQYGTDKPMQLQSTTISAKEVGVRLFTGYVLLVEVVAFLLLGALVAAYHLGKRALDDENVSHSQEHPDEVVAPNAWANQDTGRQETTDAKL</sequence>
<proteinExistence type="inferred from homology"/>
<evidence type="ECO:0000256" key="6">
    <source>
        <dbReference type="ARBA" id="ARBA00022719"/>
    </source>
</evidence>
<dbReference type="GO" id="GO:0008137">
    <property type="term" value="F:NADH dehydrogenase (ubiquinone) activity"/>
    <property type="evidence" value="ECO:0007669"/>
    <property type="project" value="UniProtKB-UniRule"/>
</dbReference>
<evidence type="ECO:0000256" key="3">
    <source>
        <dbReference type="ARBA" id="ARBA00019907"/>
    </source>
</evidence>
<dbReference type="EMBL" id="UGQC01000001">
    <property type="protein sequence ID" value="STY99947.1"/>
    <property type="molecule type" value="Genomic_DNA"/>
</dbReference>
<feature type="transmembrane region" description="Helical" evidence="13">
    <location>
        <begin position="68"/>
        <end position="89"/>
    </location>
</feature>
<comment type="catalytic activity">
    <reaction evidence="12 13">
        <text>a quinone + NADH + 5 H(+)(in) = a quinol + NAD(+) + 4 H(+)(out)</text>
        <dbReference type="Rhea" id="RHEA:57888"/>
        <dbReference type="ChEBI" id="CHEBI:15378"/>
        <dbReference type="ChEBI" id="CHEBI:24646"/>
        <dbReference type="ChEBI" id="CHEBI:57540"/>
        <dbReference type="ChEBI" id="CHEBI:57945"/>
        <dbReference type="ChEBI" id="CHEBI:132124"/>
    </reaction>
</comment>
<gene>
    <name evidence="15" type="primary">nuoJ</name>
    <name evidence="15" type="ORF">NCTC7911_01329</name>
</gene>
<evidence type="ECO:0000313" key="15">
    <source>
        <dbReference type="EMBL" id="STY99947.1"/>
    </source>
</evidence>
<keyword evidence="15" id="KW-0560">Oxidoreductase</keyword>
<feature type="transmembrane region" description="Helical" evidence="13">
    <location>
        <begin position="101"/>
        <end position="122"/>
    </location>
</feature>
<feature type="transmembrane region" description="Helical" evidence="13">
    <location>
        <begin position="40"/>
        <end position="62"/>
    </location>
</feature>
<feature type="region of interest" description="Disordered" evidence="14">
    <location>
        <begin position="182"/>
        <end position="214"/>
    </location>
</feature>
<dbReference type="GeneID" id="302269930"/>
<comment type="subcellular location">
    <subcellularLocation>
        <location evidence="1 13">Cell membrane</location>
        <topology evidence="1 13">Multi-pass membrane protein</topology>
    </subcellularLocation>
</comment>
<keyword evidence="9 13" id="KW-0520">NAD</keyword>
<evidence type="ECO:0000256" key="4">
    <source>
        <dbReference type="ARBA" id="ARBA00022475"/>
    </source>
</evidence>
<organism evidence="15 16">
    <name type="scientific">Moraxella lacunata</name>
    <dbReference type="NCBI Taxonomy" id="477"/>
    <lineage>
        <taxon>Bacteria</taxon>
        <taxon>Pseudomonadati</taxon>
        <taxon>Pseudomonadota</taxon>
        <taxon>Gammaproteobacteria</taxon>
        <taxon>Moraxellales</taxon>
        <taxon>Moraxellaceae</taxon>
        <taxon>Moraxella</taxon>
    </lineage>
</organism>
<dbReference type="Proteomes" id="UP000254107">
    <property type="component" value="Unassembled WGS sequence"/>
</dbReference>
<dbReference type="GO" id="GO:0048038">
    <property type="term" value="F:quinone binding"/>
    <property type="evidence" value="ECO:0007669"/>
    <property type="project" value="UniProtKB-UniRule"/>
</dbReference>
<accession>A0A378QGB7</accession>
<dbReference type="GO" id="GO:0016491">
    <property type="term" value="F:oxidoreductase activity"/>
    <property type="evidence" value="ECO:0007669"/>
    <property type="project" value="UniProtKB-KW"/>
</dbReference>
<comment type="similarity">
    <text evidence="2 13">Belongs to the complex I subunit 6 family.</text>
</comment>
<evidence type="ECO:0000256" key="2">
    <source>
        <dbReference type="ARBA" id="ARBA00005698"/>
    </source>
</evidence>
<name>A0A378QGB7_MORLA</name>
<keyword evidence="8 13" id="KW-1133">Transmembrane helix</keyword>
<feature type="transmembrane region" description="Helical" evidence="13">
    <location>
        <begin position="149"/>
        <end position="171"/>
    </location>
</feature>
<dbReference type="Gene3D" id="1.20.120.1200">
    <property type="entry name" value="NADH-ubiquinone/plastoquinone oxidoreductase chain 6, subunit NuoJ"/>
    <property type="match status" value="1"/>
</dbReference>
<evidence type="ECO:0000256" key="10">
    <source>
        <dbReference type="ARBA" id="ARBA00023136"/>
    </source>
</evidence>
<comment type="function">
    <text evidence="13">NDH-1 shuttles electrons from NADH, via FMN and iron-sulfur (Fe-S) centers, to quinones in the respiratory chain. Couples the redox reaction to proton translocation (for every two electrons transferred, four hydrogen ions are translocated across the cytoplasmic membrane), and thus conserves the redox energy in a proton gradient.</text>
</comment>
<evidence type="ECO:0000256" key="13">
    <source>
        <dbReference type="RuleBase" id="RU004429"/>
    </source>
</evidence>
<keyword evidence="10 13" id="KW-0472">Membrane</keyword>
<comment type="subunit">
    <text evidence="11">Composed of 13 different subunits. Subunits NuoA, H, J, K, L, M, N constitute the membrane sector of the complex.</text>
</comment>
<dbReference type="GO" id="GO:0005886">
    <property type="term" value="C:plasma membrane"/>
    <property type="evidence" value="ECO:0007669"/>
    <property type="project" value="UniProtKB-SubCell"/>
</dbReference>
<reference evidence="15 16" key="1">
    <citation type="submission" date="2018-06" db="EMBL/GenBank/DDBJ databases">
        <authorList>
            <consortium name="Pathogen Informatics"/>
            <person name="Doyle S."/>
        </authorList>
    </citation>
    <scope>NUCLEOTIDE SEQUENCE [LARGE SCALE GENOMIC DNA]</scope>
    <source>
        <strain evidence="15 16">NCTC7911</strain>
    </source>
</reference>
<dbReference type="EC" id="7.1.1.-" evidence="13"/>
<dbReference type="AlphaFoldDB" id="A0A378QGB7"/>
<dbReference type="InterPro" id="IPR042106">
    <property type="entry name" value="Nuo/plastoQ_OxRdtase_6_NuoJ"/>
</dbReference>
<keyword evidence="16" id="KW-1185">Reference proteome</keyword>
<evidence type="ECO:0000256" key="5">
    <source>
        <dbReference type="ARBA" id="ARBA00022692"/>
    </source>
</evidence>
<protein>
    <recommendedName>
        <fullName evidence="3 13">NADH-quinone oxidoreductase subunit J</fullName>
        <ecNumber evidence="13">7.1.1.-</ecNumber>
    </recommendedName>
</protein>
<keyword evidence="5 13" id="KW-0812">Transmembrane</keyword>
<evidence type="ECO:0000313" key="16">
    <source>
        <dbReference type="Proteomes" id="UP000254107"/>
    </source>
</evidence>
<dbReference type="FunFam" id="1.20.120.1200:FF:000001">
    <property type="entry name" value="NADH-quinone oxidoreductase subunit J"/>
    <property type="match status" value="1"/>
</dbReference>
<evidence type="ECO:0000256" key="12">
    <source>
        <dbReference type="ARBA" id="ARBA00047712"/>
    </source>
</evidence>
<feature type="compositionally biased region" description="Basic and acidic residues" evidence="14">
    <location>
        <begin position="205"/>
        <end position="214"/>
    </location>
</feature>